<proteinExistence type="predicted"/>
<dbReference type="EMBL" id="KU963258">
    <property type="protein sequence ID" value="AMS03410.1"/>
    <property type="molecule type" value="Genomic_DNA"/>
</dbReference>
<protein>
    <submittedName>
        <fullName evidence="2">Uncharacterized protein</fullName>
    </submittedName>
</protein>
<dbReference type="KEGG" id="vg:40079171"/>
<feature type="region of interest" description="Disordered" evidence="1">
    <location>
        <begin position="1"/>
        <end position="45"/>
    </location>
</feature>
<dbReference type="GeneID" id="40079171"/>
<evidence type="ECO:0000313" key="3">
    <source>
        <dbReference type="Proteomes" id="UP000223856"/>
    </source>
</evidence>
<keyword evidence="3" id="KW-1185">Reference proteome</keyword>
<organism evidence="2 3">
    <name type="scientific">Gordonia phage Katyusha</name>
    <dbReference type="NCBI Taxonomy" id="1821555"/>
    <lineage>
        <taxon>Viruses</taxon>
        <taxon>Duplodnaviria</taxon>
        <taxon>Heunggongvirae</taxon>
        <taxon>Uroviricota</taxon>
        <taxon>Caudoviricetes</taxon>
        <taxon>Demosthenesvirus</taxon>
        <taxon>Demosthenesvirus katyusha</taxon>
    </lineage>
</organism>
<name>A0A142KBC7_9CAUD</name>
<evidence type="ECO:0000313" key="2">
    <source>
        <dbReference type="EMBL" id="AMS03410.1"/>
    </source>
</evidence>
<dbReference type="Proteomes" id="UP000223856">
    <property type="component" value="Segment"/>
</dbReference>
<feature type="compositionally biased region" description="Gly residues" evidence="1">
    <location>
        <begin position="16"/>
        <end position="26"/>
    </location>
</feature>
<gene>
    <name evidence="2" type="primary">17</name>
    <name evidence="2" type="ORF">SEA_KATYUSHA_17</name>
</gene>
<evidence type="ECO:0000256" key="1">
    <source>
        <dbReference type="SAM" id="MobiDB-lite"/>
    </source>
</evidence>
<accession>A0A142KBC7</accession>
<reference evidence="2 3" key="1">
    <citation type="submission" date="2016-03" db="EMBL/GenBank/DDBJ databases">
        <authorList>
            <person name="Green D.E."/>
            <person name="Kennedy B.V."/>
            <person name="Kocak B.Z."/>
            <person name="Moretti M.L."/>
            <person name="Onelangsy F.L."/>
            <person name="Mezghani N.A."/>
            <person name="Thompson P.K."/>
            <person name="Ulbrich M.C."/>
            <person name="Furbee E.C."/>
            <person name="Grubb S.R."/>
            <person name="Warner M.H."/>
            <person name="Montgomery M.T."/>
            <person name="Garlena R.A."/>
            <person name="Russell D.A."/>
            <person name="Pope W.H."/>
            <person name="Jacobs-Sera D."/>
            <person name="Hendrix R.W."/>
            <person name="Hatfull G.F."/>
        </authorList>
    </citation>
    <scope>NUCLEOTIDE SEQUENCE [LARGE SCALE GENOMIC DNA]</scope>
</reference>
<dbReference type="RefSeq" id="YP_009603291.1">
    <property type="nucleotide sequence ID" value="NC_041950.1"/>
</dbReference>
<sequence>MASGSTVVLKKKGDRGGVLPGSGNGAGKLPYNAITGGQSGANPVQTRANMQGHLRRVIGYGQH</sequence>